<dbReference type="SUPFAM" id="SSF103473">
    <property type="entry name" value="MFS general substrate transporter"/>
    <property type="match status" value="1"/>
</dbReference>
<feature type="transmembrane region" description="Helical" evidence="7">
    <location>
        <begin position="215"/>
        <end position="235"/>
    </location>
</feature>
<evidence type="ECO:0000256" key="1">
    <source>
        <dbReference type="ARBA" id="ARBA00004141"/>
    </source>
</evidence>
<sequence>MLQLSEQTPQNIGSLAAYPFSPYVSDGLGRRSAIFFGAVVMIGATVLQTASQSVGMFIGARFMIGFGLTFAAAAAPLLVTEVAYPTQRAQATSMYNTLWYLGSIIAAWTTFGTFHLPSSWSWRIPSALQGLPSVIQVGLIWFVPESPRWLVSKGREEQALKTLAYYHANGNTQDPLVEFEFEEIKAAISFDREVASNVGWLSLIKNRGNRKRMRIIIALAFFSQWSGNGLISYYLNKVFDAIGITDPTTQLLINGILNIFNFFVAIIAGLLCDRVGRRKLFLISTVGMVVFWTLQTICFALNSEHGNQKAAHAFIAFIFLYYGFYDVCSFAHMIISTGLPSLLLMYTVEILPYALRAKGFTLFNFAISLSLIFNQYVNPIALKKLGWKYYLVYVFWLCFETVFCYLFIIETKNRSLEETAALFDGDETVAQIQGRAAAQAGVIDKVEDVEKSGEEIRTEHMG</sequence>
<reference evidence="9 10" key="1">
    <citation type="journal article" date="2020" name="ISME J.">
        <title>Uncovering the hidden diversity of litter-decomposition mechanisms in mushroom-forming fungi.</title>
        <authorList>
            <person name="Floudas D."/>
            <person name="Bentzer J."/>
            <person name="Ahren D."/>
            <person name="Johansson T."/>
            <person name="Persson P."/>
            <person name="Tunlid A."/>
        </authorList>
    </citation>
    <scope>NUCLEOTIDE SEQUENCE [LARGE SCALE GENOMIC DNA]</scope>
    <source>
        <strain evidence="9 10">CBS 146.42</strain>
    </source>
</reference>
<evidence type="ECO:0000256" key="7">
    <source>
        <dbReference type="SAM" id="Phobius"/>
    </source>
</evidence>
<keyword evidence="6 7" id="KW-0472">Membrane</keyword>
<evidence type="ECO:0000256" key="2">
    <source>
        <dbReference type="ARBA" id="ARBA00010992"/>
    </source>
</evidence>
<feature type="transmembrane region" description="Helical" evidence="7">
    <location>
        <begin position="97"/>
        <end position="116"/>
    </location>
</feature>
<accession>A0A8H5FRR5</accession>
<evidence type="ECO:0000313" key="10">
    <source>
        <dbReference type="Proteomes" id="UP000559027"/>
    </source>
</evidence>
<evidence type="ECO:0000259" key="8">
    <source>
        <dbReference type="PROSITE" id="PS50850"/>
    </source>
</evidence>
<keyword evidence="5 7" id="KW-1133">Transmembrane helix</keyword>
<keyword evidence="4 7" id="KW-0812">Transmembrane</keyword>
<organism evidence="9 10">
    <name type="scientific">Leucocoprinus leucothites</name>
    <dbReference type="NCBI Taxonomy" id="201217"/>
    <lineage>
        <taxon>Eukaryota</taxon>
        <taxon>Fungi</taxon>
        <taxon>Dikarya</taxon>
        <taxon>Basidiomycota</taxon>
        <taxon>Agaricomycotina</taxon>
        <taxon>Agaricomycetes</taxon>
        <taxon>Agaricomycetidae</taxon>
        <taxon>Agaricales</taxon>
        <taxon>Agaricineae</taxon>
        <taxon>Agaricaceae</taxon>
        <taxon>Leucocoprinus</taxon>
    </lineage>
</organism>
<feature type="transmembrane region" description="Helical" evidence="7">
    <location>
        <begin position="314"/>
        <end position="347"/>
    </location>
</feature>
<gene>
    <name evidence="9" type="ORF">D9756_010380</name>
</gene>
<comment type="subcellular location">
    <subcellularLocation>
        <location evidence="1">Membrane</location>
        <topology evidence="1">Multi-pass membrane protein</topology>
    </subcellularLocation>
</comment>
<feature type="transmembrane region" description="Helical" evidence="7">
    <location>
        <begin position="280"/>
        <end position="302"/>
    </location>
</feature>
<evidence type="ECO:0000313" key="9">
    <source>
        <dbReference type="EMBL" id="KAF5346721.1"/>
    </source>
</evidence>
<evidence type="ECO:0000256" key="4">
    <source>
        <dbReference type="ARBA" id="ARBA00022692"/>
    </source>
</evidence>
<feature type="transmembrane region" description="Helical" evidence="7">
    <location>
        <begin position="255"/>
        <end position="273"/>
    </location>
</feature>
<feature type="transmembrane region" description="Helical" evidence="7">
    <location>
        <begin position="359"/>
        <end position="377"/>
    </location>
</feature>
<protein>
    <recommendedName>
        <fullName evidence="8">Major facilitator superfamily (MFS) profile domain-containing protein</fullName>
    </recommendedName>
</protein>
<keyword evidence="10" id="KW-1185">Reference proteome</keyword>
<dbReference type="InterPro" id="IPR050360">
    <property type="entry name" value="MFS_Sugar_Transporters"/>
</dbReference>
<dbReference type="GO" id="GO:0005351">
    <property type="term" value="F:carbohydrate:proton symporter activity"/>
    <property type="evidence" value="ECO:0007669"/>
    <property type="project" value="TreeGrafter"/>
</dbReference>
<comment type="caution">
    <text evidence="9">The sequence shown here is derived from an EMBL/GenBank/DDBJ whole genome shotgun (WGS) entry which is preliminary data.</text>
</comment>
<dbReference type="PROSITE" id="PS50850">
    <property type="entry name" value="MFS"/>
    <property type="match status" value="1"/>
</dbReference>
<dbReference type="PANTHER" id="PTHR48022:SF64">
    <property type="entry name" value="MAJOR FACILITATOR SUPERFAMILY (MFS) PROFILE DOMAIN-CONTAINING PROTEIN"/>
    <property type="match status" value="1"/>
</dbReference>
<dbReference type="Proteomes" id="UP000559027">
    <property type="component" value="Unassembled WGS sequence"/>
</dbReference>
<evidence type="ECO:0000256" key="6">
    <source>
        <dbReference type="ARBA" id="ARBA00023136"/>
    </source>
</evidence>
<dbReference type="GO" id="GO:0016020">
    <property type="term" value="C:membrane"/>
    <property type="evidence" value="ECO:0007669"/>
    <property type="project" value="UniProtKB-SubCell"/>
</dbReference>
<dbReference type="Pfam" id="PF00083">
    <property type="entry name" value="Sugar_tr"/>
    <property type="match status" value="1"/>
</dbReference>
<dbReference type="AlphaFoldDB" id="A0A8H5FRR5"/>
<dbReference type="InterPro" id="IPR005828">
    <property type="entry name" value="MFS_sugar_transport-like"/>
</dbReference>
<dbReference type="PANTHER" id="PTHR48022">
    <property type="entry name" value="PLASTIDIC GLUCOSE TRANSPORTER 4"/>
    <property type="match status" value="1"/>
</dbReference>
<comment type="similarity">
    <text evidence="2">Belongs to the major facilitator superfamily. Sugar transporter (TC 2.A.1.1) family.</text>
</comment>
<name>A0A8H5FRR5_9AGAR</name>
<keyword evidence="3" id="KW-0813">Transport</keyword>
<feature type="transmembrane region" description="Helical" evidence="7">
    <location>
        <begin position="62"/>
        <end position="85"/>
    </location>
</feature>
<feature type="transmembrane region" description="Helical" evidence="7">
    <location>
        <begin position="389"/>
        <end position="408"/>
    </location>
</feature>
<feature type="transmembrane region" description="Helical" evidence="7">
    <location>
        <begin position="33"/>
        <end position="50"/>
    </location>
</feature>
<dbReference type="OrthoDB" id="6133115at2759"/>
<dbReference type="InterPro" id="IPR036259">
    <property type="entry name" value="MFS_trans_sf"/>
</dbReference>
<evidence type="ECO:0000256" key="3">
    <source>
        <dbReference type="ARBA" id="ARBA00022448"/>
    </source>
</evidence>
<dbReference type="Gene3D" id="1.20.1250.20">
    <property type="entry name" value="MFS general substrate transporter like domains"/>
    <property type="match status" value="1"/>
</dbReference>
<feature type="domain" description="Major facilitator superfamily (MFS) profile" evidence="8">
    <location>
        <begin position="1"/>
        <end position="412"/>
    </location>
</feature>
<dbReference type="EMBL" id="JAACJO010000030">
    <property type="protein sequence ID" value="KAF5346721.1"/>
    <property type="molecule type" value="Genomic_DNA"/>
</dbReference>
<dbReference type="FunFam" id="1.20.1250.20:FF:000134">
    <property type="entry name" value="MFS sugar transporter protein"/>
    <property type="match status" value="1"/>
</dbReference>
<proteinExistence type="inferred from homology"/>
<evidence type="ECO:0000256" key="5">
    <source>
        <dbReference type="ARBA" id="ARBA00022989"/>
    </source>
</evidence>
<dbReference type="InterPro" id="IPR020846">
    <property type="entry name" value="MFS_dom"/>
</dbReference>